<dbReference type="Pfam" id="PF00749">
    <property type="entry name" value="tRNA-synt_1c"/>
    <property type="match status" value="1"/>
</dbReference>
<dbReference type="AlphaFoldDB" id="A0A2M7AS47"/>
<evidence type="ECO:0000256" key="2">
    <source>
        <dbReference type="ARBA" id="ARBA00022598"/>
    </source>
</evidence>
<dbReference type="InterPro" id="IPR008925">
    <property type="entry name" value="aa_tRNA-synth_I_cd-bd_sf"/>
</dbReference>
<dbReference type="InterPro" id="IPR004527">
    <property type="entry name" value="Glu-tRNA-ligase_bac/mito"/>
</dbReference>
<dbReference type="SUPFAM" id="SSF52374">
    <property type="entry name" value="Nucleotidylyl transferase"/>
    <property type="match status" value="1"/>
</dbReference>
<feature type="domain" description="Aminoacyl-tRNA synthetase class I anticodon-binding" evidence="9">
    <location>
        <begin position="329"/>
        <end position="461"/>
    </location>
</feature>
<evidence type="ECO:0000256" key="3">
    <source>
        <dbReference type="ARBA" id="ARBA00022741"/>
    </source>
</evidence>
<evidence type="ECO:0000313" key="11">
    <source>
        <dbReference type="Proteomes" id="UP000231407"/>
    </source>
</evidence>
<organism evidence="10 11">
    <name type="scientific">Candidatus Shapirobacteria bacterium CG06_land_8_20_14_3_00_40_12</name>
    <dbReference type="NCBI Taxonomy" id="1974881"/>
    <lineage>
        <taxon>Bacteria</taxon>
        <taxon>Candidatus Shapironibacteriota</taxon>
    </lineage>
</organism>
<keyword evidence="4 7" id="KW-0067">ATP-binding</keyword>
<dbReference type="EC" id="6.1.1.17" evidence="7"/>
<name>A0A2M7AS47_9BACT</name>
<evidence type="ECO:0000313" key="10">
    <source>
        <dbReference type="EMBL" id="PIU73448.1"/>
    </source>
</evidence>
<evidence type="ECO:0000256" key="5">
    <source>
        <dbReference type="ARBA" id="ARBA00022917"/>
    </source>
</evidence>
<comment type="subunit">
    <text evidence="7">Monomer.</text>
</comment>
<dbReference type="GO" id="GO:0004818">
    <property type="term" value="F:glutamate-tRNA ligase activity"/>
    <property type="evidence" value="ECO:0007669"/>
    <property type="project" value="UniProtKB-UniRule"/>
</dbReference>
<comment type="caution">
    <text evidence="10">The sequence shown here is derived from an EMBL/GenBank/DDBJ whole genome shotgun (WGS) entry which is preliminary data.</text>
</comment>
<accession>A0A2M7AS47</accession>
<comment type="similarity">
    <text evidence="1 7">Belongs to the class-I aminoacyl-tRNA synthetase family. Glutamate--tRNA ligase type 1 subfamily.</text>
</comment>
<evidence type="ECO:0000259" key="8">
    <source>
        <dbReference type="Pfam" id="PF00749"/>
    </source>
</evidence>
<dbReference type="Proteomes" id="UP000231407">
    <property type="component" value="Unassembled WGS sequence"/>
</dbReference>
<evidence type="ECO:0000256" key="7">
    <source>
        <dbReference type="HAMAP-Rule" id="MF_00022"/>
    </source>
</evidence>
<dbReference type="EMBL" id="PEWA01000027">
    <property type="protein sequence ID" value="PIU73448.1"/>
    <property type="molecule type" value="Genomic_DNA"/>
</dbReference>
<dbReference type="FunFam" id="3.40.50.620:FF:000045">
    <property type="entry name" value="Glutamate--tRNA ligase, mitochondrial"/>
    <property type="match status" value="1"/>
</dbReference>
<dbReference type="Gene3D" id="3.40.50.620">
    <property type="entry name" value="HUPs"/>
    <property type="match status" value="1"/>
</dbReference>
<dbReference type="Pfam" id="PF19269">
    <property type="entry name" value="Anticodon_2"/>
    <property type="match status" value="1"/>
</dbReference>
<comment type="function">
    <text evidence="7">Catalyzes the attachment of glutamate to tRNA(Glu) in a two-step reaction: glutamate is first activated by ATP to form Glu-AMP and then transferred to the acceptor end of tRNA(Glu).</text>
</comment>
<sequence>MPESLVRTRMAPSPTGDLHIGSLRTFLYSYAFAKKNNGQFLLRIEDTDQKRQVAGAADRLQKVMKDFGLSWDGEPVVQSERLDLYRKYVRQLLDQDHAYYCFCTQERLDKIRNDAKAKKRIPKYDRHCLNLSPTEIAQNLKDGLPYVIRMRIPDNETVSFNDLIRGPITFNTADLDDQVLIKSNGIPTYHFAVVVDDHLMEISHIIRADEWISSTPKHILLYKYFGWTAPQIAHLTVLLDPSHPGKMSKRFGSVFAQQFLDEGYLPEAMLNFLMLLGWNPGTDREVFTLEEFVKEFSLEHLHKKAAIFDRKKLDYFNGLYIRQLNDDKLFSYFKKFLSKASDDQIKILIPILKDRIVKFSDLPATLKFIFEDIDYDPSLLLQRDATKKLVIDMLSQTKDVLINFSDIQNKLTDLIKKNSWNTGQYFMVLRVAICGATFTPPVVECLPALGRQNTLGKIDIALAKLK</sequence>
<evidence type="ECO:0000256" key="1">
    <source>
        <dbReference type="ARBA" id="ARBA00007894"/>
    </source>
</evidence>
<gene>
    <name evidence="7" type="primary">gltX</name>
    <name evidence="10" type="ORF">COS78_02340</name>
</gene>
<dbReference type="GO" id="GO:0005524">
    <property type="term" value="F:ATP binding"/>
    <property type="evidence" value="ECO:0007669"/>
    <property type="project" value="UniProtKB-UniRule"/>
</dbReference>
<feature type="short sequence motif" description="'KMSKS' region" evidence="7">
    <location>
        <begin position="246"/>
        <end position="250"/>
    </location>
</feature>
<dbReference type="GO" id="GO:0000049">
    <property type="term" value="F:tRNA binding"/>
    <property type="evidence" value="ECO:0007669"/>
    <property type="project" value="InterPro"/>
</dbReference>
<dbReference type="PANTHER" id="PTHR43311">
    <property type="entry name" value="GLUTAMATE--TRNA LIGASE"/>
    <property type="match status" value="1"/>
</dbReference>
<dbReference type="InterPro" id="IPR033910">
    <property type="entry name" value="GluRS_core"/>
</dbReference>
<keyword evidence="6 7" id="KW-0030">Aminoacyl-tRNA synthetase</keyword>
<feature type="binding site" evidence="7">
    <location>
        <position position="249"/>
    </location>
    <ligand>
        <name>ATP</name>
        <dbReference type="ChEBI" id="CHEBI:30616"/>
    </ligand>
</feature>
<comment type="subcellular location">
    <subcellularLocation>
        <location evidence="7">Cytoplasm</location>
    </subcellularLocation>
</comment>
<dbReference type="NCBIfam" id="TIGR00464">
    <property type="entry name" value="gltX_bact"/>
    <property type="match status" value="1"/>
</dbReference>
<reference evidence="11" key="1">
    <citation type="submission" date="2017-09" db="EMBL/GenBank/DDBJ databases">
        <title>Depth-based differentiation of microbial function through sediment-hosted aquifers and enrichment of novel symbionts in the deep terrestrial subsurface.</title>
        <authorList>
            <person name="Probst A.J."/>
            <person name="Ladd B."/>
            <person name="Jarett J.K."/>
            <person name="Geller-Mcgrath D.E."/>
            <person name="Sieber C.M.K."/>
            <person name="Emerson J.B."/>
            <person name="Anantharaman K."/>
            <person name="Thomas B.C."/>
            <person name="Malmstrom R."/>
            <person name="Stieglmeier M."/>
            <person name="Klingl A."/>
            <person name="Woyke T."/>
            <person name="Ryan C.M."/>
            <person name="Banfield J.F."/>
        </authorList>
    </citation>
    <scope>NUCLEOTIDE SEQUENCE [LARGE SCALE GENOMIC DNA]</scope>
</reference>
<dbReference type="GO" id="GO:0008270">
    <property type="term" value="F:zinc ion binding"/>
    <property type="evidence" value="ECO:0007669"/>
    <property type="project" value="InterPro"/>
</dbReference>
<dbReference type="GO" id="GO:0006424">
    <property type="term" value="P:glutamyl-tRNA aminoacylation"/>
    <property type="evidence" value="ECO:0007669"/>
    <property type="project" value="UniProtKB-UniRule"/>
</dbReference>
<dbReference type="PRINTS" id="PR00987">
    <property type="entry name" value="TRNASYNTHGLU"/>
</dbReference>
<dbReference type="HAMAP" id="MF_00022">
    <property type="entry name" value="Glu_tRNA_synth_type1"/>
    <property type="match status" value="1"/>
</dbReference>
<proteinExistence type="inferred from homology"/>
<evidence type="ECO:0000259" key="9">
    <source>
        <dbReference type="Pfam" id="PF19269"/>
    </source>
</evidence>
<keyword evidence="2 7" id="KW-0436">Ligase</keyword>
<dbReference type="GO" id="GO:0005737">
    <property type="term" value="C:cytoplasm"/>
    <property type="evidence" value="ECO:0007669"/>
    <property type="project" value="UniProtKB-SubCell"/>
</dbReference>
<dbReference type="Gene3D" id="1.10.10.350">
    <property type="match status" value="1"/>
</dbReference>
<dbReference type="PANTHER" id="PTHR43311:SF2">
    <property type="entry name" value="GLUTAMATE--TRNA LIGASE, MITOCHONDRIAL-RELATED"/>
    <property type="match status" value="1"/>
</dbReference>
<evidence type="ECO:0000256" key="4">
    <source>
        <dbReference type="ARBA" id="ARBA00022840"/>
    </source>
</evidence>
<dbReference type="CDD" id="cd00808">
    <property type="entry name" value="GluRS_core"/>
    <property type="match status" value="1"/>
</dbReference>
<comment type="catalytic activity">
    <reaction evidence="7">
        <text>tRNA(Glu) + L-glutamate + ATP = L-glutamyl-tRNA(Glu) + AMP + diphosphate</text>
        <dbReference type="Rhea" id="RHEA:23540"/>
        <dbReference type="Rhea" id="RHEA-COMP:9663"/>
        <dbReference type="Rhea" id="RHEA-COMP:9680"/>
        <dbReference type="ChEBI" id="CHEBI:29985"/>
        <dbReference type="ChEBI" id="CHEBI:30616"/>
        <dbReference type="ChEBI" id="CHEBI:33019"/>
        <dbReference type="ChEBI" id="CHEBI:78442"/>
        <dbReference type="ChEBI" id="CHEBI:78520"/>
        <dbReference type="ChEBI" id="CHEBI:456215"/>
        <dbReference type="EC" id="6.1.1.17"/>
    </reaction>
</comment>
<dbReference type="InterPro" id="IPR014729">
    <property type="entry name" value="Rossmann-like_a/b/a_fold"/>
</dbReference>
<dbReference type="InterPro" id="IPR020058">
    <property type="entry name" value="Glu/Gln-tRNA-synth_Ib_cat-dom"/>
</dbReference>
<dbReference type="SUPFAM" id="SSF48163">
    <property type="entry name" value="An anticodon-binding domain of class I aminoacyl-tRNA synthetases"/>
    <property type="match status" value="1"/>
</dbReference>
<dbReference type="InterPro" id="IPR020751">
    <property type="entry name" value="aa-tRNA-synth_I_codon-bd_sub2"/>
</dbReference>
<keyword evidence="7" id="KW-0963">Cytoplasm</keyword>
<keyword evidence="5 7" id="KW-0648">Protein biosynthesis</keyword>
<dbReference type="InterPro" id="IPR000924">
    <property type="entry name" value="Glu/Gln-tRNA-synth"/>
</dbReference>
<feature type="domain" description="Glutamyl/glutaminyl-tRNA synthetase class Ib catalytic" evidence="8">
    <location>
        <begin position="6"/>
        <end position="314"/>
    </location>
</feature>
<keyword evidence="3 7" id="KW-0547">Nucleotide-binding</keyword>
<protein>
    <recommendedName>
        <fullName evidence="7">Glutamate--tRNA ligase</fullName>
        <ecNumber evidence="7">6.1.1.17</ecNumber>
    </recommendedName>
    <alternativeName>
        <fullName evidence="7">Glutamyl-tRNA synthetase</fullName>
        <shortName evidence="7">GluRS</shortName>
    </alternativeName>
</protein>
<feature type="short sequence motif" description="'HIGH' region" evidence="7">
    <location>
        <begin position="12"/>
        <end position="22"/>
    </location>
</feature>
<evidence type="ECO:0000256" key="6">
    <source>
        <dbReference type="ARBA" id="ARBA00023146"/>
    </source>
</evidence>
<dbReference type="InterPro" id="IPR049940">
    <property type="entry name" value="GluQ/Sye"/>
</dbReference>
<dbReference type="InterPro" id="IPR045462">
    <property type="entry name" value="aa-tRNA-synth_I_cd-bd"/>
</dbReference>
<comment type="caution">
    <text evidence="7">Lacks conserved residue(s) required for the propagation of feature annotation.</text>
</comment>